<comment type="caution">
    <text evidence="1">The sequence shown here is derived from an EMBL/GenBank/DDBJ whole genome shotgun (WGS) entry which is preliminary data.</text>
</comment>
<sequence length="111" mass="12946">MGQLRDLLVKAADITGIDSAAFEKYRRDATSIRRYIGDFPHPSLKRQLRALEILDYRLDDLEFSYISELKMDEYNCLQTGDGKFIKQVPDVTLWLCGADDRLDGRRRTTHY</sequence>
<evidence type="ECO:0000313" key="1">
    <source>
        <dbReference type="EMBL" id="KAK1140178.1"/>
    </source>
</evidence>
<evidence type="ECO:0000313" key="2">
    <source>
        <dbReference type="Proteomes" id="UP001177260"/>
    </source>
</evidence>
<accession>A0ACC3AR82</accession>
<proteinExistence type="predicted"/>
<keyword evidence="2" id="KW-1185">Reference proteome</keyword>
<dbReference type="EMBL" id="JAOPJF010000088">
    <property type="protein sequence ID" value="KAK1140178.1"/>
    <property type="molecule type" value="Genomic_DNA"/>
</dbReference>
<organism evidence="1 2">
    <name type="scientific">Aspergillus melleus</name>
    <dbReference type="NCBI Taxonomy" id="138277"/>
    <lineage>
        <taxon>Eukaryota</taxon>
        <taxon>Fungi</taxon>
        <taxon>Dikarya</taxon>
        <taxon>Ascomycota</taxon>
        <taxon>Pezizomycotina</taxon>
        <taxon>Eurotiomycetes</taxon>
        <taxon>Eurotiomycetidae</taxon>
        <taxon>Eurotiales</taxon>
        <taxon>Aspergillaceae</taxon>
        <taxon>Aspergillus</taxon>
        <taxon>Aspergillus subgen. Circumdati</taxon>
    </lineage>
</organism>
<gene>
    <name evidence="1" type="ORF">N8T08_010566</name>
</gene>
<name>A0ACC3AR82_9EURO</name>
<dbReference type="Proteomes" id="UP001177260">
    <property type="component" value="Unassembled WGS sequence"/>
</dbReference>
<reference evidence="1 2" key="1">
    <citation type="journal article" date="2023" name="ACS Omega">
        <title>Identification of the Neoaspergillic Acid Biosynthesis Gene Cluster by Establishing an In Vitro CRISPR-Ribonucleoprotein Genetic System in Aspergillus melleus.</title>
        <authorList>
            <person name="Yuan B."/>
            <person name="Grau M.F."/>
            <person name="Murata R.M."/>
            <person name="Torok T."/>
            <person name="Venkateswaran K."/>
            <person name="Stajich J.E."/>
            <person name="Wang C.C.C."/>
        </authorList>
    </citation>
    <scope>NUCLEOTIDE SEQUENCE [LARGE SCALE GENOMIC DNA]</scope>
    <source>
        <strain evidence="1 2">IMV 1140</strain>
    </source>
</reference>
<protein>
    <submittedName>
        <fullName evidence="1">Uncharacterized protein</fullName>
    </submittedName>
</protein>